<organism evidence="2 3">
    <name type="scientific">Solea senegalensis</name>
    <name type="common">Senegalese sole</name>
    <dbReference type="NCBI Taxonomy" id="28829"/>
    <lineage>
        <taxon>Eukaryota</taxon>
        <taxon>Metazoa</taxon>
        <taxon>Chordata</taxon>
        <taxon>Craniata</taxon>
        <taxon>Vertebrata</taxon>
        <taxon>Euteleostomi</taxon>
        <taxon>Actinopterygii</taxon>
        <taxon>Neopterygii</taxon>
        <taxon>Teleostei</taxon>
        <taxon>Neoteleostei</taxon>
        <taxon>Acanthomorphata</taxon>
        <taxon>Carangaria</taxon>
        <taxon>Pleuronectiformes</taxon>
        <taxon>Pleuronectoidei</taxon>
        <taxon>Soleidae</taxon>
        <taxon>Solea</taxon>
    </lineage>
</organism>
<proteinExistence type="predicted"/>
<accession>A0AAV6RLD3</accession>
<keyword evidence="3" id="KW-1185">Reference proteome</keyword>
<evidence type="ECO:0000313" key="2">
    <source>
        <dbReference type="EMBL" id="KAG7504827.1"/>
    </source>
</evidence>
<sequence length="87" mass="9076">MAAGLLLTSARLCPFLFGEAAVRGNRGPRGPTTSAEKGETTSAAAAAAAATQHFMDVIMIVYKSVKLGTRTAFISCNLFNSQGRVII</sequence>
<feature type="chain" id="PRO_5043641671" description="Secreted protein" evidence="1">
    <location>
        <begin position="19"/>
        <end position="87"/>
    </location>
</feature>
<evidence type="ECO:0000313" key="3">
    <source>
        <dbReference type="Proteomes" id="UP000693946"/>
    </source>
</evidence>
<protein>
    <recommendedName>
        <fullName evidence="4">Secreted protein</fullName>
    </recommendedName>
</protein>
<feature type="signal peptide" evidence="1">
    <location>
        <begin position="1"/>
        <end position="18"/>
    </location>
</feature>
<name>A0AAV6RLD3_SOLSE</name>
<keyword evidence="1" id="KW-0732">Signal</keyword>
<gene>
    <name evidence="2" type="ORF">JOB18_017903</name>
</gene>
<dbReference type="Proteomes" id="UP000693946">
    <property type="component" value="Linkage Group LG19"/>
</dbReference>
<reference evidence="2 3" key="1">
    <citation type="journal article" date="2021" name="Sci. Rep.">
        <title>Chromosome anchoring in Senegalese sole (Solea senegalensis) reveals sex-associated markers and genome rearrangements in flatfish.</title>
        <authorList>
            <person name="Guerrero-Cozar I."/>
            <person name="Gomez-Garrido J."/>
            <person name="Berbel C."/>
            <person name="Martinez-Blanch J.F."/>
            <person name="Alioto T."/>
            <person name="Claros M.G."/>
            <person name="Gagnaire P.A."/>
            <person name="Manchado M."/>
        </authorList>
    </citation>
    <scope>NUCLEOTIDE SEQUENCE [LARGE SCALE GENOMIC DNA]</scope>
    <source>
        <strain evidence="2">Sse05_10M</strain>
    </source>
</reference>
<evidence type="ECO:0008006" key="4">
    <source>
        <dbReference type="Google" id="ProtNLM"/>
    </source>
</evidence>
<comment type="caution">
    <text evidence="2">The sequence shown here is derived from an EMBL/GenBank/DDBJ whole genome shotgun (WGS) entry which is preliminary data.</text>
</comment>
<evidence type="ECO:0000256" key="1">
    <source>
        <dbReference type="SAM" id="SignalP"/>
    </source>
</evidence>
<dbReference type="EMBL" id="JAGKHQ010000011">
    <property type="protein sequence ID" value="KAG7504827.1"/>
    <property type="molecule type" value="Genomic_DNA"/>
</dbReference>
<dbReference type="AlphaFoldDB" id="A0AAV6RLD3"/>